<accession>A0A1T5KWY6</accession>
<name>A0A1T5KWY6_9MICO</name>
<protein>
    <submittedName>
        <fullName evidence="3">Pimeloyl-ACP methyl ester carboxylesterase</fullName>
    </submittedName>
</protein>
<dbReference type="InterPro" id="IPR029058">
    <property type="entry name" value="AB_hydrolase_fold"/>
</dbReference>
<dbReference type="GO" id="GO:0003824">
    <property type="term" value="F:catalytic activity"/>
    <property type="evidence" value="ECO:0007669"/>
    <property type="project" value="UniProtKB-ARBA"/>
</dbReference>
<dbReference type="SUPFAM" id="SSF53474">
    <property type="entry name" value="alpha/beta-Hydrolases"/>
    <property type="match status" value="1"/>
</dbReference>
<dbReference type="AlphaFoldDB" id="A0A1T5KWY6"/>
<dbReference type="PANTHER" id="PTHR43194">
    <property type="entry name" value="HYDROLASE ALPHA/BETA FOLD FAMILY"/>
    <property type="match status" value="1"/>
</dbReference>
<dbReference type="Pfam" id="PF12697">
    <property type="entry name" value="Abhydrolase_6"/>
    <property type="match status" value="1"/>
</dbReference>
<organism evidence="3 4">
    <name type="scientific">Krasilnikoviella flava</name>
    <dbReference type="NCBI Taxonomy" id="526729"/>
    <lineage>
        <taxon>Bacteria</taxon>
        <taxon>Bacillati</taxon>
        <taxon>Actinomycetota</taxon>
        <taxon>Actinomycetes</taxon>
        <taxon>Micrococcales</taxon>
        <taxon>Promicromonosporaceae</taxon>
        <taxon>Krasilnikoviella</taxon>
    </lineage>
</organism>
<sequence>MTPDGSRGPPAMSDDTTTDTSTPAVTTATVTTGRGDRVTYDLRGSGPAVVFVAGAGPYRAVDPVTTRTAELLAAQGVMTVVFDRLGRGDSPASGSLDLDRELDAVAAVLDVAGGSAVLCGHSSGCAISLRAADRGLLVVGLALWEAPLESSADETAAWAAEIERRIDAGDLEGATEHYMKDMPPEWLAGAKASPHWPAIAASVVSQRADAQALVWATRALADGGLGALDVPLLAMTGTRTFPRMPEAARSLADAVPDGTAETVDGADHSWEPEAMADRLAGFVLE</sequence>
<reference evidence="3 4" key="1">
    <citation type="submission" date="2017-02" db="EMBL/GenBank/DDBJ databases">
        <authorList>
            <person name="Peterson S.W."/>
        </authorList>
    </citation>
    <scope>NUCLEOTIDE SEQUENCE [LARGE SCALE GENOMIC DNA]</scope>
    <source>
        <strain evidence="3 4">DSM 21481</strain>
    </source>
</reference>
<evidence type="ECO:0000313" key="3">
    <source>
        <dbReference type="EMBL" id="SKC68237.1"/>
    </source>
</evidence>
<keyword evidence="4" id="KW-1185">Reference proteome</keyword>
<dbReference type="PANTHER" id="PTHR43194:SF5">
    <property type="entry name" value="PIMELOYL-[ACYL-CARRIER PROTEIN] METHYL ESTER ESTERASE"/>
    <property type="match status" value="1"/>
</dbReference>
<dbReference type="Proteomes" id="UP000189777">
    <property type="component" value="Unassembled WGS sequence"/>
</dbReference>
<gene>
    <name evidence="3" type="ORF">SAMN04324258_2536</name>
</gene>
<dbReference type="EMBL" id="FUZQ01000004">
    <property type="protein sequence ID" value="SKC68237.1"/>
    <property type="molecule type" value="Genomic_DNA"/>
</dbReference>
<feature type="region of interest" description="Disordered" evidence="1">
    <location>
        <begin position="1"/>
        <end position="27"/>
    </location>
</feature>
<dbReference type="InterPro" id="IPR050228">
    <property type="entry name" value="Carboxylesterase_BioH"/>
</dbReference>
<evidence type="ECO:0000256" key="1">
    <source>
        <dbReference type="SAM" id="MobiDB-lite"/>
    </source>
</evidence>
<proteinExistence type="predicted"/>
<dbReference type="InterPro" id="IPR000073">
    <property type="entry name" value="AB_hydrolase_1"/>
</dbReference>
<feature type="domain" description="AB hydrolase-1" evidence="2">
    <location>
        <begin position="49"/>
        <end position="278"/>
    </location>
</feature>
<dbReference type="STRING" id="526729.SAMN04324258_2536"/>
<evidence type="ECO:0000313" key="4">
    <source>
        <dbReference type="Proteomes" id="UP000189777"/>
    </source>
</evidence>
<dbReference type="Gene3D" id="3.40.50.1820">
    <property type="entry name" value="alpha/beta hydrolase"/>
    <property type="match status" value="1"/>
</dbReference>
<evidence type="ECO:0000259" key="2">
    <source>
        <dbReference type="Pfam" id="PF12697"/>
    </source>
</evidence>
<feature type="compositionally biased region" description="Low complexity" evidence="1">
    <location>
        <begin position="13"/>
        <end position="27"/>
    </location>
</feature>